<keyword evidence="1" id="KW-0732">Signal</keyword>
<dbReference type="OrthoDB" id="7281550at2"/>
<dbReference type="EMBL" id="QLIX01000011">
    <property type="protein sequence ID" value="RAI58066.1"/>
    <property type="molecule type" value="Genomic_DNA"/>
</dbReference>
<evidence type="ECO:0000313" key="2">
    <source>
        <dbReference type="EMBL" id="RAI58066.1"/>
    </source>
</evidence>
<protein>
    <submittedName>
        <fullName evidence="2">Phosphoribosylamine--glycine ligase</fullName>
    </submittedName>
</protein>
<proteinExistence type="predicted"/>
<sequence length="102" mass="11073">MRRLPAFLLPGLVLLGACGLFGPPGPPVPRDEDTPQHEACRSEARNSPEVLALNRQMNPSNQWNVDRLAGEVRRAENRAYRTCLAAHGLGPPGGVEAQVPRN</sequence>
<reference evidence="3" key="1">
    <citation type="submission" date="2018-06" db="EMBL/GenBank/DDBJ databases">
        <authorList>
            <person name="Khan S.A."/>
        </authorList>
    </citation>
    <scope>NUCLEOTIDE SEQUENCE [LARGE SCALE GENOMIC DNA]</scope>
    <source>
        <strain evidence="3">DB-1506</strain>
    </source>
</reference>
<dbReference type="Proteomes" id="UP000249065">
    <property type="component" value="Unassembled WGS sequence"/>
</dbReference>
<dbReference type="AlphaFoldDB" id="A0A327M6X9"/>
<organism evidence="2 3">
    <name type="scientific">Roseicella frigidaeris</name>
    <dbReference type="NCBI Taxonomy" id="2230885"/>
    <lineage>
        <taxon>Bacteria</taxon>
        <taxon>Pseudomonadati</taxon>
        <taxon>Pseudomonadota</taxon>
        <taxon>Alphaproteobacteria</taxon>
        <taxon>Acetobacterales</taxon>
        <taxon>Roseomonadaceae</taxon>
        <taxon>Roseicella</taxon>
    </lineage>
</organism>
<dbReference type="PROSITE" id="PS51257">
    <property type="entry name" value="PROKAR_LIPOPROTEIN"/>
    <property type="match status" value="1"/>
</dbReference>
<evidence type="ECO:0000313" key="3">
    <source>
        <dbReference type="Proteomes" id="UP000249065"/>
    </source>
</evidence>
<comment type="caution">
    <text evidence="2">The sequence shown here is derived from an EMBL/GenBank/DDBJ whole genome shotgun (WGS) entry which is preliminary data.</text>
</comment>
<feature type="chain" id="PRO_5016450117" evidence="1">
    <location>
        <begin position="23"/>
        <end position="102"/>
    </location>
</feature>
<accession>A0A327M6X9</accession>
<name>A0A327M6X9_9PROT</name>
<dbReference type="GO" id="GO:0016874">
    <property type="term" value="F:ligase activity"/>
    <property type="evidence" value="ECO:0007669"/>
    <property type="project" value="UniProtKB-KW"/>
</dbReference>
<dbReference type="RefSeq" id="WP_111470700.1">
    <property type="nucleotide sequence ID" value="NZ_QLIX01000011.1"/>
</dbReference>
<keyword evidence="2" id="KW-0436">Ligase</keyword>
<feature type="signal peptide" evidence="1">
    <location>
        <begin position="1"/>
        <end position="22"/>
    </location>
</feature>
<evidence type="ECO:0000256" key="1">
    <source>
        <dbReference type="SAM" id="SignalP"/>
    </source>
</evidence>
<gene>
    <name evidence="2" type="ORF">DOO78_15135</name>
</gene>
<keyword evidence="3" id="KW-1185">Reference proteome</keyword>